<dbReference type="PROSITE" id="PS51714">
    <property type="entry name" value="G_BMS1"/>
    <property type="match status" value="1"/>
</dbReference>
<evidence type="ECO:0000256" key="6">
    <source>
        <dbReference type="ARBA" id="ARBA00040070"/>
    </source>
</evidence>
<feature type="region of interest" description="Disordered" evidence="7">
    <location>
        <begin position="1"/>
        <end position="61"/>
    </location>
</feature>
<feature type="region of interest" description="Disordered" evidence="7">
    <location>
        <begin position="399"/>
        <end position="420"/>
    </location>
</feature>
<keyword evidence="10" id="KW-1185">Reference proteome</keyword>
<dbReference type="GO" id="GO:0005730">
    <property type="term" value="C:nucleolus"/>
    <property type="evidence" value="ECO:0007669"/>
    <property type="project" value="UniProtKB-SubCell"/>
</dbReference>
<gene>
    <name evidence="9" type="primary">RvY_09152-1</name>
    <name evidence="9" type="synonym">RvY_09152.1</name>
    <name evidence="9" type="ORF">RvY_09152</name>
</gene>
<dbReference type="GO" id="GO:0000479">
    <property type="term" value="P:endonucleolytic cleavage of tricistronic rRNA transcript (SSU-rRNA, 5.8S rRNA, LSU-rRNA)"/>
    <property type="evidence" value="ECO:0007669"/>
    <property type="project" value="TreeGrafter"/>
</dbReference>
<dbReference type="SMART" id="SM00785">
    <property type="entry name" value="AARP2CN"/>
    <property type="match status" value="1"/>
</dbReference>
<dbReference type="SMART" id="SM01362">
    <property type="entry name" value="DUF663"/>
    <property type="match status" value="1"/>
</dbReference>
<dbReference type="AlphaFoldDB" id="A0A1D1V8G6"/>
<dbReference type="OrthoDB" id="119302at2759"/>
<dbReference type="GO" id="GO:0030688">
    <property type="term" value="C:preribosome, small subunit precursor"/>
    <property type="evidence" value="ECO:0007669"/>
    <property type="project" value="TreeGrafter"/>
</dbReference>
<dbReference type="Pfam" id="PF08142">
    <property type="entry name" value="AARP2CN"/>
    <property type="match status" value="1"/>
</dbReference>
<dbReference type="Pfam" id="PF22298">
    <property type="entry name" value="Tsr1_G-like"/>
    <property type="match status" value="1"/>
</dbReference>
<dbReference type="EMBL" id="BDGG01000004">
    <property type="protein sequence ID" value="GAU97934.1"/>
    <property type="molecule type" value="Genomic_DNA"/>
</dbReference>
<feature type="region of interest" description="Disordered" evidence="7">
    <location>
        <begin position="321"/>
        <end position="364"/>
    </location>
</feature>
<evidence type="ECO:0000256" key="5">
    <source>
        <dbReference type="ARBA" id="ARBA00038288"/>
    </source>
</evidence>
<keyword evidence="3" id="KW-0539">Nucleus</keyword>
<evidence type="ECO:0000256" key="3">
    <source>
        <dbReference type="ARBA" id="ARBA00023242"/>
    </source>
</evidence>
<protein>
    <recommendedName>
        <fullName evidence="6">Pre-rRNA-processing protein TSR1 homolog</fullName>
    </recommendedName>
</protein>
<dbReference type="GO" id="GO:0005525">
    <property type="term" value="F:GTP binding"/>
    <property type="evidence" value="ECO:0007669"/>
    <property type="project" value="TreeGrafter"/>
</dbReference>
<comment type="function">
    <text evidence="4">Required during maturation of the 40S ribosomal subunit in the nucleolus.</text>
</comment>
<evidence type="ECO:0000256" key="4">
    <source>
        <dbReference type="ARBA" id="ARBA00037087"/>
    </source>
</evidence>
<evidence type="ECO:0000256" key="1">
    <source>
        <dbReference type="ARBA" id="ARBA00004604"/>
    </source>
</evidence>
<feature type="compositionally biased region" description="Basic residues" evidence="7">
    <location>
        <begin position="44"/>
        <end position="61"/>
    </location>
</feature>
<sequence>MSSSHHRSGVWVQKNKTHKNGQHKSKGELRTEQKGRTVQGGQFRKGKKSIVTKNDRRNRRSQRRALNQLLTLQEKQKFESTPLDVTIVSTSPLINVQNFLDLFRDFEEHEDIEMSEDCNKPDKSIHKVSMKFPRWKISLNFRVADMNDLWNTLDLAKIADLVIFLYDPFEEVSAETEDLLSSLLGQGLPAVVHCLYIELEKDQNAQVFLKEKSEVKKNVIKRIKAWFPDPHVDFVSGNADMSSFLFRLSTVRPASVEYREMRPYMISTAVERVNPEDQSQSGSVRISGIVKGGTLDVNGVVHVLGYGDFLLSEVIIHERADNQKGKRQKDAVSAGDRTLTANPADQPSLKPEEEIEMEDSATNSQLDAASVAMSKKRLMKTVPKGTSNYQAAWIVDDDEKEVEDDGAEVNTESDEEDVDMNKEQMEADGNSLEDNDTVSEVEKNSEMDLEQIDMSEDADGYDSRLKEQDEAAAYAQMKKRLQDRMFPDEIDTPLDTPARIRFFKYRGLDDFRSANWDAEENLPREYAQVSRFSNMKSSKKAALNFANRTAVEPFNTATVVLRDAPLSMADTTSSLVVYGLLLHEHSMTVVNMSVKRISGFEAPVRSGQELVFQVGFRRFKAKALFSELSAGKLHKFLRFMPEEEHFVISVYAPITFPPAPVLVYKDSEAGKVELIAKGSVLSLDPSRVVLKRVVLSGHPFKINVRSAVIRFMFFNTEDVNWFRKVKLTTKNGRVGEIKEPLGTHGHMKCRFDGQLQSSDTVLMKLYKRVFPKWTYTPLENGK</sequence>
<evidence type="ECO:0000256" key="2">
    <source>
        <dbReference type="ARBA" id="ARBA00022517"/>
    </source>
</evidence>
<evidence type="ECO:0000259" key="8">
    <source>
        <dbReference type="PROSITE" id="PS51714"/>
    </source>
</evidence>
<dbReference type="GO" id="GO:0003924">
    <property type="term" value="F:GTPase activity"/>
    <property type="evidence" value="ECO:0007669"/>
    <property type="project" value="TreeGrafter"/>
</dbReference>
<feature type="compositionally biased region" description="Basic and acidic residues" evidence="7">
    <location>
        <begin position="321"/>
        <end position="330"/>
    </location>
</feature>
<dbReference type="PANTHER" id="PTHR12858:SF1">
    <property type="entry name" value="PRE-RRNA-PROCESSING PROTEIN TSR1 HOMOLOG"/>
    <property type="match status" value="1"/>
</dbReference>
<organism evidence="9 10">
    <name type="scientific">Ramazzottius varieornatus</name>
    <name type="common">Water bear</name>
    <name type="synonym">Tardigrade</name>
    <dbReference type="NCBI Taxonomy" id="947166"/>
    <lineage>
        <taxon>Eukaryota</taxon>
        <taxon>Metazoa</taxon>
        <taxon>Ecdysozoa</taxon>
        <taxon>Tardigrada</taxon>
        <taxon>Eutardigrada</taxon>
        <taxon>Parachela</taxon>
        <taxon>Hypsibioidea</taxon>
        <taxon>Ramazzottiidae</taxon>
        <taxon>Ramazzottius</taxon>
    </lineage>
</organism>
<dbReference type="InterPro" id="IPR030387">
    <property type="entry name" value="G_Bms1/Tsr1_dom"/>
</dbReference>
<feature type="compositionally biased region" description="Basic and acidic residues" evidence="7">
    <location>
        <begin position="25"/>
        <end position="35"/>
    </location>
</feature>
<dbReference type="GO" id="GO:0034511">
    <property type="term" value="F:U3 snoRNA binding"/>
    <property type="evidence" value="ECO:0007669"/>
    <property type="project" value="TreeGrafter"/>
</dbReference>
<feature type="domain" description="Bms1-type G" evidence="8">
    <location>
        <begin position="81"/>
        <end position="254"/>
    </location>
</feature>
<comment type="subcellular location">
    <subcellularLocation>
        <location evidence="1">Nucleus</location>
        <location evidence="1">Nucleolus</location>
    </subcellularLocation>
</comment>
<proteinExistence type="inferred from homology"/>
<dbReference type="PANTHER" id="PTHR12858">
    <property type="entry name" value="RIBOSOME BIOGENESIS PROTEIN"/>
    <property type="match status" value="1"/>
</dbReference>
<dbReference type="Pfam" id="PF04950">
    <property type="entry name" value="RIBIOP_C"/>
    <property type="match status" value="1"/>
</dbReference>
<evidence type="ECO:0000313" key="9">
    <source>
        <dbReference type="EMBL" id="GAU97934.1"/>
    </source>
</evidence>
<name>A0A1D1V8G6_RAMVA</name>
<evidence type="ECO:0000313" key="10">
    <source>
        <dbReference type="Proteomes" id="UP000186922"/>
    </source>
</evidence>
<dbReference type="InterPro" id="IPR012948">
    <property type="entry name" value="AARP2CN"/>
</dbReference>
<dbReference type="GO" id="GO:0000462">
    <property type="term" value="P:maturation of SSU-rRNA from tricistronic rRNA transcript (SSU-rRNA, 5.8S rRNA, LSU-rRNA)"/>
    <property type="evidence" value="ECO:0007669"/>
    <property type="project" value="TreeGrafter"/>
</dbReference>
<dbReference type="InterPro" id="IPR039761">
    <property type="entry name" value="Bms1/Tsr1"/>
</dbReference>
<dbReference type="Proteomes" id="UP000186922">
    <property type="component" value="Unassembled WGS sequence"/>
</dbReference>
<feature type="compositionally biased region" description="Basic residues" evidence="7">
    <location>
        <begin position="15"/>
        <end position="24"/>
    </location>
</feature>
<comment type="caution">
    <text evidence="9">The sequence shown here is derived from an EMBL/GenBank/DDBJ whole genome shotgun (WGS) entry which is preliminary data.</text>
</comment>
<comment type="similarity">
    <text evidence="5">Belongs to the TRAFAC class translation factor GTPase superfamily. Bms1-like GTPase family. TSR1 subfamily.</text>
</comment>
<keyword evidence="2" id="KW-0690">Ribosome biogenesis</keyword>
<dbReference type="STRING" id="947166.A0A1D1V8G6"/>
<reference evidence="9 10" key="1">
    <citation type="journal article" date="2016" name="Nat. Commun.">
        <title>Extremotolerant tardigrade genome and improved radiotolerance of human cultured cells by tardigrade-unique protein.</title>
        <authorList>
            <person name="Hashimoto T."/>
            <person name="Horikawa D.D."/>
            <person name="Saito Y."/>
            <person name="Kuwahara H."/>
            <person name="Kozuka-Hata H."/>
            <person name="Shin-I T."/>
            <person name="Minakuchi Y."/>
            <person name="Ohishi K."/>
            <person name="Motoyama A."/>
            <person name="Aizu T."/>
            <person name="Enomoto A."/>
            <person name="Kondo K."/>
            <person name="Tanaka S."/>
            <person name="Hara Y."/>
            <person name="Koshikawa S."/>
            <person name="Sagara H."/>
            <person name="Miura T."/>
            <person name="Yokobori S."/>
            <person name="Miyagawa K."/>
            <person name="Suzuki Y."/>
            <person name="Kubo T."/>
            <person name="Oyama M."/>
            <person name="Kohara Y."/>
            <person name="Fujiyama A."/>
            <person name="Arakawa K."/>
            <person name="Katayama T."/>
            <person name="Toyoda A."/>
            <person name="Kunieda T."/>
        </authorList>
    </citation>
    <scope>NUCLEOTIDE SEQUENCE [LARGE SCALE GENOMIC DNA]</scope>
    <source>
        <strain evidence="9 10">YOKOZUNA-1</strain>
    </source>
</reference>
<accession>A0A1D1V8G6</accession>
<feature type="compositionally biased region" description="Acidic residues" evidence="7">
    <location>
        <begin position="399"/>
        <end position="418"/>
    </location>
</feature>
<evidence type="ECO:0000256" key="7">
    <source>
        <dbReference type="SAM" id="MobiDB-lite"/>
    </source>
</evidence>
<dbReference type="InterPro" id="IPR007034">
    <property type="entry name" value="BMS1_TSR1_C"/>
</dbReference>